<dbReference type="GO" id="GO:0004553">
    <property type="term" value="F:hydrolase activity, hydrolyzing O-glycosyl compounds"/>
    <property type="evidence" value="ECO:0007669"/>
    <property type="project" value="InterPro"/>
</dbReference>
<dbReference type="InterPro" id="IPR051913">
    <property type="entry name" value="GH2_Domain-Containing"/>
</dbReference>
<dbReference type="InterPro" id="IPR006103">
    <property type="entry name" value="Glyco_hydro_2_cat"/>
</dbReference>
<evidence type="ECO:0000256" key="1">
    <source>
        <dbReference type="ARBA" id="ARBA00007401"/>
    </source>
</evidence>
<evidence type="ECO:0000256" key="4">
    <source>
        <dbReference type="SAM" id="MobiDB-lite"/>
    </source>
</evidence>
<dbReference type="SUPFAM" id="SSF51445">
    <property type="entry name" value="(Trans)glycosidases"/>
    <property type="match status" value="1"/>
</dbReference>
<dbReference type="SUPFAM" id="SSF49303">
    <property type="entry name" value="beta-Galactosidase/glucuronidase domain"/>
    <property type="match status" value="1"/>
</dbReference>
<dbReference type="Pfam" id="PF00703">
    <property type="entry name" value="Glyco_hydro_2"/>
    <property type="match status" value="1"/>
</dbReference>
<comment type="similarity">
    <text evidence="1">Belongs to the glycosyl hydrolase 2 family.</text>
</comment>
<dbReference type="Gene3D" id="2.60.40.10">
    <property type="entry name" value="Immunoglobulins"/>
    <property type="match status" value="1"/>
</dbReference>
<keyword evidence="8" id="KW-1185">Reference proteome</keyword>
<dbReference type="Pfam" id="PF02836">
    <property type="entry name" value="Glyco_hydro_2_C"/>
    <property type="match status" value="1"/>
</dbReference>
<dbReference type="InterPro" id="IPR006102">
    <property type="entry name" value="Ig-like_GH2"/>
</dbReference>
<dbReference type="InterPro" id="IPR008979">
    <property type="entry name" value="Galactose-bd-like_sf"/>
</dbReference>
<evidence type="ECO:0000313" key="7">
    <source>
        <dbReference type="EMBL" id="SNS55333.1"/>
    </source>
</evidence>
<proteinExistence type="inferred from homology"/>
<dbReference type="Proteomes" id="UP000198432">
    <property type="component" value="Unassembled WGS sequence"/>
</dbReference>
<feature type="region of interest" description="Disordered" evidence="4">
    <location>
        <begin position="1"/>
        <end position="20"/>
    </location>
</feature>
<sequence length="607" mass="69755">MDSTNTNFNLTEGMGIPHTAQQENPLPRAVLRPNTHYLLDGEWSFAVDPDDRGLREQWYLGHKYQHTAHWPGSVEAHMAKAKGEQQAPAWRDKVIAWYEREFPRPEKSSKSSPSMFQITFGACGYETRVWLNGRLLSTIEGEEVHYGEYTSFSYELNEEHLLPVNHLTVRIADTMSAEIPRGKQESHVYKRGGIWYQTYTGAVRSVWLETVERNRLRTRVGVNSIIEDSLVRFNVTTRIHDPGQYTLRLKVYERDGEQAEPLAVSDFSLRLQAGQKQQYVVMKVPDGVQWSPENPHLYRLVAQLIDATGYTAEIEAHFGLRKFEARGRHLFLNNKEIYIDGILYQPGTATYEEMRQHMYAMKELGCNLVRVHIAGVDPRIYNLADEIGMLLWVEVPSTHSSTTQSRENHKAELMRMLALIETNPSVVIWSLYNEDWGAQDIATNPDTRQYIMDMFHYMKIRHPQFLVVDNDGWQHISYEGKLKSDILTAHLYTPELERWKELLDQLTAGQMEGVAAFPLVVGDPYFYRGQSPLIVSEWGGFGFSDYGGPQNLEDRAERIQQFKEELRKRPIAGDVYTQATNIEDERNGLIDTHTGELSVPAGLLSSR</sequence>
<organism evidence="7 8">
    <name type="scientific">Pontibacter ummariensis</name>
    <dbReference type="NCBI Taxonomy" id="1610492"/>
    <lineage>
        <taxon>Bacteria</taxon>
        <taxon>Pseudomonadati</taxon>
        <taxon>Bacteroidota</taxon>
        <taxon>Cytophagia</taxon>
        <taxon>Cytophagales</taxon>
        <taxon>Hymenobacteraceae</taxon>
        <taxon>Pontibacter</taxon>
    </lineage>
</organism>
<dbReference type="PANTHER" id="PTHR42732">
    <property type="entry name" value="BETA-GALACTOSIDASE"/>
    <property type="match status" value="1"/>
</dbReference>
<accession>A0A239FGB4</accession>
<feature type="domain" description="Glycoside hydrolase family 2 catalytic" evidence="6">
    <location>
        <begin position="326"/>
        <end position="539"/>
    </location>
</feature>
<reference evidence="8" key="1">
    <citation type="submission" date="2017-06" db="EMBL/GenBank/DDBJ databases">
        <authorList>
            <person name="Varghese N."/>
            <person name="Submissions S."/>
        </authorList>
    </citation>
    <scope>NUCLEOTIDE SEQUENCE [LARGE SCALE GENOMIC DNA]</scope>
    <source>
        <strain evidence="8">NKM1</strain>
    </source>
</reference>
<feature type="compositionally biased region" description="Polar residues" evidence="4">
    <location>
        <begin position="1"/>
        <end position="10"/>
    </location>
</feature>
<dbReference type="PANTHER" id="PTHR42732:SF2">
    <property type="entry name" value="BETA-MANNOSIDASE"/>
    <property type="match status" value="1"/>
</dbReference>
<dbReference type="Gene3D" id="2.60.120.260">
    <property type="entry name" value="Galactose-binding domain-like"/>
    <property type="match status" value="1"/>
</dbReference>
<keyword evidence="2 7" id="KW-0378">Hydrolase</keyword>
<dbReference type="AlphaFoldDB" id="A0A239FGB4"/>
<protein>
    <submittedName>
        <fullName evidence="7">Glycosyl hydrolases family 2, sugar binding domain</fullName>
    </submittedName>
</protein>
<dbReference type="OrthoDB" id="1007335at2"/>
<evidence type="ECO:0000259" key="6">
    <source>
        <dbReference type="Pfam" id="PF02836"/>
    </source>
</evidence>
<dbReference type="GO" id="GO:0005975">
    <property type="term" value="P:carbohydrate metabolic process"/>
    <property type="evidence" value="ECO:0007669"/>
    <property type="project" value="InterPro"/>
</dbReference>
<dbReference type="Gene3D" id="3.20.20.80">
    <property type="entry name" value="Glycosidases"/>
    <property type="match status" value="1"/>
</dbReference>
<gene>
    <name evidence="7" type="ORF">SAMN06296052_108152</name>
</gene>
<dbReference type="InterPro" id="IPR036156">
    <property type="entry name" value="Beta-gal/glucu_dom_sf"/>
</dbReference>
<evidence type="ECO:0000256" key="3">
    <source>
        <dbReference type="ARBA" id="ARBA00023295"/>
    </source>
</evidence>
<dbReference type="EMBL" id="FZOQ01000008">
    <property type="protein sequence ID" value="SNS55333.1"/>
    <property type="molecule type" value="Genomic_DNA"/>
</dbReference>
<evidence type="ECO:0000313" key="8">
    <source>
        <dbReference type="Proteomes" id="UP000198432"/>
    </source>
</evidence>
<feature type="domain" description="Glycoside hydrolase family 2 immunoglobulin-like beta-sandwich" evidence="5">
    <location>
        <begin position="224"/>
        <end position="321"/>
    </location>
</feature>
<dbReference type="InterPro" id="IPR017853">
    <property type="entry name" value="GH"/>
</dbReference>
<dbReference type="SUPFAM" id="SSF49785">
    <property type="entry name" value="Galactose-binding domain-like"/>
    <property type="match status" value="1"/>
</dbReference>
<keyword evidence="3" id="KW-0326">Glycosidase</keyword>
<name>A0A239FGB4_9BACT</name>
<dbReference type="InterPro" id="IPR013783">
    <property type="entry name" value="Ig-like_fold"/>
</dbReference>
<evidence type="ECO:0000256" key="2">
    <source>
        <dbReference type="ARBA" id="ARBA00022801"/>
    </source>
</evidence>
<evidence type="ECO:0000259" key="5">
    <source>
        <dbReference type="Pfam" id="PF00703"/>
    </source>
</evidence>
<dbReference type="RefSeq" id="WP_089319221.1">
    <property type="nucleotide sequence ID" value="NZ_FZOQ01000008.1"/>
</dbReference>